<organism evidence="2 3">
    <name type="scientific">Candidatus Buchananbacteria bacterium CG10_big_fil_rev_8_21_14_0_10_42_9</name>
    <dbReference type="NCBI Taxonomy" id="1974526"/>
    <lineage>
        <taxon>Bacteria</taxon>
        <taxon>Candidatus Buchananiibacteriota</taxon>
    </lineage>
</organism>
<dbReference type="PANTHER" id="PTHR36966:SF1">
    <property type="entry name" value="REP-ASSOCIATED TYROSINE TRANSPOSASE"/>
    <property type="match status" value="1"/>
</dbReference>
<dbReference type="PANTHER" id="PTHR36966">
    <property type="entry name" value="REP-ASSOCIATED TYROSINE TRANSPOSASE"/>
    <property type="match status" value="1"/>
</dbReference>
<evidence type="ECO:0000313" key="3">
    <source>
        <dbReference type="Proteomes" id="UP000230935"/>
    </source>
</evidence>
<dbReference type="Proteomes" id="UP000230935">
    <property type="component" value="Unassembled WGS sequence"/>
</dbReference>
<gene>
    <name evidence="2" type="ORF">COT81_04825</name>
</gene>
<dbReference type="SUPFAM" id="SSF143422">
    <property type="entry name" value="Transposase IS200-like"/>
    <property type="match status" value="1"/>
</dbReference>
<reference evidence="3" key="1">
    <citation type="submission" date="2017-09" db="EMBL/GenBank/DDBJ databases">
        <title>Depth-based differentiation of microbial function through sediment-hosted aquifers and enrichment of novel symbionts in the deep terrestrial subsurface.</title>
        <authorList>
            <person name="Probst A.J."/>
            <person name="Ladd B."/>
            <person name="Jarett J.K."/>
            <person name="Geller-Mcgrath D.E."/>
            <person name="Sieber C.M.K."/>
            <person name="Emerson J.B."/>
            <person name="Anantharaman K."/>
            <person name="Thomas B.C."/>
            <person name="Malmstrom R."/>
            <person name="Stieglmeier M."/>
            <person name="Klingl A."/>
            <person name="Woyke T."/>
            <person name="Ryan C.M."/>
            <person name="Banfield J.F."/>
        </authorList>
    </citation>
    <scope>NUCLEOTIDE SEQUENCE [LARGE SCALE GENOMIC DNA]</scope>
</reference>
<evidence type="ECO:0000313" key="2">
    <source>
        <dbReference type="EMBL" id="PIS04754.1"/>
    </source>
</evidence>
<dbReference type="GO" id="GO:0004803">
    <property type="term" value="F:transposase activity"/>
    <property type="evidence" value="ECO:0007669"/>
    <property type="project" value="InterPro"/>
</dbReference>
<dbReference type="AlphaFoldDB" id="A0A2H0W078"/>
<dbReference type="Gene3D" id="3.30.70.1290">
    <property type="entry name" value="Transposase IS200-like"/>
    <property type="match status" value="1"/>
</dbReference>
<evidence type="ECO:0000259" key="1">
    <source>
        <dbReference type="SMART" id="SM01321"/>
    </source>
</evidence>
<protein>
    <submittedName>
        <fullName evidence="2">Transposase</fullName>
    </submittedName>
</protein>
<feature type="domain" description="Transposase IS200-like" evidence="1">
    <location>
        <begin position="17"/>
        <end position="150"/>
    </location>
</feature>
<comment type="caution">
    <text evidence="2">The sequence shown here is derived from an EMBL/GenBank/DDBJ whole genome shotgun (WGS) entry which is preliminary data.</text>
</comment>
<sequence>MIFKNRKNPRLQYYDYSSEGGYFVTICTQNRFCTLGKIENGIFVDNDTARVVLECWLDLPNHYLNCVLGEFIIMPNRVHGIIFITNNRTDLKSVPTSLSEMIRAFKAFSTRKINKLSNTPGKQFWQSRYYDRIIRNEKELDKIREYIVNNPLQWELDKNNPKNFRQI</sequence>
<name>A0A2H0W078_9BACT</name>
<dbReference type="InterPro" id="IPR052715">
    <property type="entry name" value="RAYT_transposase"/>
</dbReference>
<dbReference type="InterPro" id="IPR002686">
    <property type="entry name" value="Transposase_17"/>
</dbReference>
<dbReference type="GO" id="GO:0006313">
    <property type="term" value="P:DNA transposition"/>
    <property type="evidence" value="ECO:0007669"/>
    <property type="project" value="InterPro"/>
</dbReference>
<proteinExistence type="predicted"/>
<dbReference type="EMBL" id="PEZZ01000037">
    <property type="protein sequence ID" value="PIS04754.1"/>
    <property type="molecule type" value="Genomic_DNA"/>
</dbReference>
<dbReference type="SMART" id="SM01321">
    <property type="entry name" value="Y1_Tnp"/>
    <property type="match status" value="1"/>
</dbReference>
<dbReference type="InterPro" id="IPR036515">
    <property type="entry name" value="Transposase_17_sf"/>
</dbReference>
<dbReference type="Pfam" id="PF01797">
    <property type="entry name" value="Y1_Tnp"/>
    <property type="match status" value="1"/>
</dbReference>
<dbReference type="GO" id="GO:0043565">
    <property type="term" value="F:sequence-specific DNA binding"/>
    <property type="evidence" value="ECO:0007669"/>
    <property type="project" value="TreeGrafter"/>
</dbReference>
<accession>A0A2H0W078</accession>